<dbReference type="PANTHER" id="PTHR38446:SF1">
    <property type="entry name" value="BLL0914 PROTEIN"/>
    <property type="match status" value="1"/>
</dbReference>
<evidence type="ECO:0000313" key="2">
    <source>
        <dbReference type="EMBL" id="TPR44280.1"/>
    </source>
</evidence>
<feature type="transmembrane region" description="Helical" evidence="1">
    <location>
        <begin position="79"/>
        <end position="96"/>
    </location>
</feature>
<reference evidence="2" key="1">
    <citation type="submission" date="2018-08" db="EMBL/GenBank/DDBJ databases">
        <title>Comparative genomics of wild bee and flower associated Lactobacillus reveals potential adaptation to the bee host.</title>
        <authorList>
            <person name="Vuong H.Q."/>
            <person name="Mcfrederick Q.S."/>
        </authorList>
    </citation>
    <scope>NUCLEOTIDE SEQUENCE</scope>
    <source>
        <strain evidence="2">HV_63</strain>
    </source>
</reference>
<accession>A0A9Q8IM34</accession>
<dbReference type="Pfam" id="PF06993">
    <property type="entry name" value="DUF1304"/>
    <property type="match status" value="1"/>
</dbReference>
<evidence type="ECO:0000313" key="3">
    <source>
        <dbReference type="Proteomes" id="UP000784700"/>
    </source>
</evidence>
<organism evidence="2 3">
    <name type="scientific">Apilactobacillus micheneri</name>
    <dbReference type="NCBI Taxonomy" id="1899430"/>
    <lineage>
        <taxon>Bacteria</taxon>
        <taxon>Bacillati</taxon>
        <taxon>Bacillota</taxon>
        <taxon>Bacilli</taxon>
        <taxon>Lactobacillales</taxon>
        <taxon>Lactobacillaceae</taxon>
        <taxon>Apilactobacillus</taxon>
    </lineage>
</organism>
<proteinExistence type="predicted"/>
<feature type="transmembrane region" description="Helical" evidence="1">
    <location>
        <begin position="56"/>
        <end position="73"/>
    </location>
</feature>
<comment type="caution">
    <text evidence="2">The sequence shown here is derived from an EMBL/GenBank/DDBJ whole genome shotgun (WGS) entry which is preliminary data.</text>
</comment>
<dbReference type="Proteomes" id="UP000784700">
    <property type="component" value="Unassembled WGS sequence"/>
</dbReference>
<keyword evidence="1" id="KW-1133">Transmembrane helix</keyword>
<dbReference type="EMBL" id="QUBG01000003">
    <property type="protein sequence ID" value="TPR44280.1"/>
    <property type="molecule type" value="Genomic_DNA"/>
</dbReference>
<gene>
    <name evidence="2" type="ORF">DY130_04360</name>
</gene>
<feature type="transmembrane region" description="Helical" evidence="1">
    <location>
        <begin position="6"/>
        <end position="25"/>
    </location>
</feature>
<name>A0A9Q8IM34_9LACO</name>
<protein>
    <submittedName>
        <fullName evidence="2">DUF1304 family protein</fullName>
    </submittedName>
</protein>
<dbReference type="AlphaFoldDB" id="A0A9Q8IM34"/>
<evidence type="ECO:0000256" key="1">
    <source>
        <dbReference type="SAM" id="Phobius"/>
    </source>
</evidence>
<keyword evidence="1" id="KW-0472">Membrane</keyword>
<sequence length="119" mass="13322">MNILSIIFTTLVAIEFIYIMFIQTIQTHSKNTSRIFKSHEGVLNNKFTATLMKNQGIYNGIIGILLLYGTFIAPHPKEIVIPILIYAIVVAIYGTLTSQKSITIKQGLLPIITLIIIFV</sequence>
<keyword evidence="1" id="KW-0812">Transmembrane</keyword>
<dbReference type="RefSeq" id="WP_140936253.1">
    <property type="nucleotide sequence ID" value="NZ_QUBH01000003.1"/>
</dbReference>
<dbReference type="InterPro" id="IPR009732">
    <property type="entry name" value="DUF1304"/>
</dbReference>
<dbReference type="PANTHER" id="PTHR38446">
    <property type="entry name" value="BLL0914 PROTEIN"/>
    <property type="match status" value="1"/>
</dbReference>